<gene>
    <name evidence="2" type="ORF">FRC96_14640</name>
</gene>
<accession>A0A5C6X7H8</accession>
<dbReference type="OrthoDB" id="5508894at2"/>
<evidence type="ECO:0000313" key="2">
    <source>
        <dbReference type="EMBL" id="TXD33985.1"/>
    </source>
</evidence>
<comment type="caution">
    <text evidence="2">The sequence shown here is derived from an EMBL/GenBank/DDBJ whole genome shotgun (WGS) entry which is preliminary data.</text>
</comment>
<dbReference type="Proteomes" id="UP000321046">
    <property type="component" value="Unassembled WGS sequence"/>
</dbReference>
<dbReference type="AlphaFoldDB" id="A0A5C6X7H8"/>
<feature type="region of interest" description="Disordered" evidence="1">
    <location>
        <begin position="141"/>
        <end position="167"/>
    </location>
</feature>
<proteinExistence type="predicted"/>
<name>A0A5C6X7H8_9DELT</name>
<protein>
    <submittedName>
        <fullName evidence="2">Uncharacterized protein</fullName>
    </submittedName>
</protein>
<sequence length="167" mass="19378">MMYAYTLKTLERHMLSPARRLFIYDQMKAVADEHQLRSLCQRIDDARRLDTLNVERSTRWRQWSRMERTHPGIIFAATTADELRKSAARGQQELLSLIYFIVHSPAFDHGELRERLLEPLLQHVRRLEHYADRATDQAACVEAPTSPPGESLDLDHAFTDSPPSSIH</sequence>
<organism evidence="2 3">
    <name type="scientific">Lujinxingia vulgaris</name>
    <dbReference type="NCBI Taxonomy" id="2600176"/>
    <lineage>
        <taxon>Bacteria</taxon>
        <taxon>Deltaproteobacteria</taxon>
        <taxon>Bradymonadales</taxon>
        <taxon>Lujinxingiaceae</taxon>
        <taxon>Lujinxingia</taxon>
    </lineage>
</organism>
<evidence type="ECO:0000256" key="1">
    <source>
        <dbReference type="SAM" id="MobiDB-lite"/>
    </source>
</evidence>
<dbReference type="RefSeq" id="WP_146975462.1">
    <property type="nucleotide sequence ID" value="NZ_VOSL01000058.1"/>
</dbReference>
<evidence type="ECO:0000313" key="3">
    <source>
        <dbReference type="Proteomes" id="UP000321046"/>
    </source>
</evidence>
<dbReference type="EMBL" id="VOSL01000058">
    <property type="protein sequence ID" value="TXD33985.1"/>
    <property type="molecule type" value="Genomic_DNA"/>
</dbReference>
<reference evidence="2 3" key="1">
    <citation type="submission" date="2019-08" db="EMBL/GenBank/DDBJ databases">
        <title>Bradymonadales sp. TMQ2.</title>
        <authorList>
            <person name="Liang Q."/>
        </authorList>
    </citation>
    <scope>NUCLEOTIDE SEQUENCE [LARGE SCALE GENOMIC DNA]</scope>
    <source>
        <strain evidence="2 3">TMQ2</strain>
    </source>
</reference>